<evidence type="ECO:0000259" key="1">
    <source>
        <dbReference type="Pfam" id="PF13847"/>
    </source>
</evidence>
<dbReference type="CDD" id="cd02440">
    <property type="entry name" value="AdoMet_MTases"/>
    <property type="match status" value="1"/>
</dbReference>
<dbReference type="Pfam" id="PF13847">
    <property type="entry name" value="Methyltransf_31"/>
    <property type="match status" value="1"/>
</dbReference>
<dbReference type="SUPFAM" id="SSF53335">
    <property type="entry name" value="S-adenosyl-L-methionine-dependent methyltransferases"/>
    <property type="match status" value="1"/>
</dbReference>
<dbReference type="RefSeq" id="WP_053405452.1">
    <property type="nucleotide sequence ID" value="NZ_BQKE01000001.1"/>
</dbReference>
<keyword evidence="2" id="KW-0489">Methyltransferase</keyword>
<keyword evidence="3" id="KW-1185">Reference proteome</keyword>
<organism evidence="2 3">
    <name type="scientific">Persicobacter diffluens</name>
    <dbReference type="NCBI Taxonomy" id="981"/>
    <lineage>
        <taxon>Bacteria</taxon>
        <taxon>Pseudomonadati</taxon>
        <taxon>Bacteroidota</taxon>
        <taxon>Cytophagia</taxon>
        <taxon>Cytophagales</taxon>
        <taxon>Persicobacteraceae</taxon>
        <taxon>Persicobacter</taxon>
    </lineage>
</organism>
<reference evidence="2 3" key="1">
    <citation type="submission" date="2021-12" db="EMBL/GenBank/DDBJ databases">
        <title>Genome sequencing of bacteria with rrn-lacking chromosome and rrn-plasmid.</title>
        <authorList>
            <person name="Anda M."/>
            <person name="Iwasaki W."/>
        </authorList>
    </citation>
    <scope>NUCLEOTIDE SEQUENCE [LARGE SCALE GENOMIC DNA]</scope>
    <source>
        <strain evidence="2 3">NBRC 15940</strain>
    </source>
</reference>
<dbReference type="InterPro" id="IPR025714">
    <property type="entry name" value="Methyltranfer_dom"/>
</dbReference>
<gene>
    <name evidence="2" type="ORF">PEDI_19960</name>
</gene>
<name>A0AAN4VY83_9BACT</name>
<accession>A0AAN4VY83</accession>
<sequence>MIKDVLGIGLKEYWAGNRDANFFIHNQFGEADEMPITYFFEGEDEMSDLEYVALETCKGRVLDVGAGAGRFAVELQNRDCEVVALDTSPGAVDVMKKRGVKNAQVANIFEYEDEKFDTILLMMNGIGLAQTLEQVSTLLEKLKTLLDDSGEILFDSSDVTYLYDDQPKPKDHYYGEIDFRYQFQSLKGEWFKWVYVDFATMQEIADKAGFYCDLLMTDEQDQYLASLTLKPDA</sequence>
<protein>
    <submittedName>
        <fullName evidence="2">SAM-dependent methyltransferase</fullName>
    </submittedName>
</protein>
<dbReference type="Proteomes" id="UP001310022">
    <property type="component" value="Unassembled WGS sequence"/>
</dbReference>
<evidence type="ECO:0000313" key="3">
    <source>
        <dbReference type="Proteomes" id="UP001310022"/>
    </source>
</evidence>
<dbReference type="Gene3D" id="3.40.50.150">
    <property type="entry name" value="Vaccinia Virus protein VP39"/>
    <property type="match status" value="1"/>
</dbReference>
<dbReference type="EMBL" id="BQKE01000001">
    <property type="protein sequence ID" value="GJM61444.1"/>
    <property type="molecule type" value="Genomic_DNA"/>
</dbReference>
<dbReference type="AlphaFoldDB" id="A0AAN4VY83"/>
<keyword evidence="2" id="KW-0808">Transferase</keyword>
<dbReference type="InterPro" id="IPR029063">
    <property type="entry name" value="SAM-dependent_MTases_sf"/>
</dbReference>
<feature type="domain" description="Methyltransferase" evidence="1">
    <location>
        <begin position="59"/>
        <end position="159"/>
    </location>
</feature>
<evidence type="ECO:0000313" key="2">
    <source>
        <dbReference type="EMBL" id="GJM61444.1"/>
    </source>
</evidence>
<dbReference type="GO" id="GO:0032259">
    <property type="term" value="P:methylation"/>
    <property type="evidence" value="ECO:0007669"/>
    <property type="project" value="UniProtKB-KW"/>
</dbReference>
<proteinExistence type="predicted"/>
<comment type="caution">
    <text evidence="2">The sequence shown here is derived from an EMBL/GenBank/DDBJ whole genome shotgun (WGS) entry which is preliminary data.</text>
</comment>
<dbReference type="GO" id="GO:0008168">
    <property type="term" value="F:methyltransferase activity"/>
    <property type="evidence" value="ECO:0007669"/>
    <property type="project" value="UniProtKB-KW"/>
</dbReference>